<dbReference type="SUPFAM" id="SSF52540">
    <property type="entry name" value="P-loop containing nucleoside triphosphate hydrolases"/>
    <property type="match status" value="1"/>
</dbReference>
<dbReference type="GO" id="GO:0005524">
    <property type="term" value="F:ATP binding"/>
    <property type="evidence" value="ECO:0007669"/>
    <property type="project" value="UniProtKB-KW"/>
</dbReference>
<dbReference type="InterPro" id="IPR033756">
    <property type="entry name" value="YlxH/NBP35"/>
</dbReference>
<dbReference type="GO" id="GO:0051782">
    <property type="term" value="P:negative regulation of cell division"/>
    <property type="evidence" value="ECO:0007669"/>
    <property type="project" value="TreeGrafter"/>
</dbReference>
<dbReference type="GO" id="GO:0016887">
    <property type="term" value="F:ATP hydrolysis activity"/>
    <property type="evidence" value="ECO:0007669"/>
    <property type="project" value="TreeGrafter"/>
</dbReference>
<keyword evidence="1" id="KW-0547">Nucleotide-binding</keyword>
<accession>A0A916RNF4</accession>
<dbReference type="InterPro" id="IPR050625">
    <property type="entry name" value="ParA/MinD_ATPase"/>
</dbReference>
<dbReference type="Proteomes" id="UP000613512">
    <property type="component" value="Unassembled WGS sequence"/>
</dbReference>
<dbReference type="InterPro" id="IPR025501">
    <property type="entry name" value="MinD_FleN"/>
</dbReference>
<evidence type="ECO:0000313" key="3">
    <source>
        <dbReference type="EMBL" id="GGA62907.1"/>
    </source>
</evidence>
<gene>
    <name evidence="3" type="primary">ylxH</name>
    <name evidence="3" type="ORF">GCM10008025_03590</name>
</gene>
<dbReference type="PIRSF" id="PIRSF003092">
    <property type="entry name" value="MinD"/>
    <property type="match status" value="1"/>
</dbReference>
<dbReference type="PANTHER" id="PTHR43384">
    <property type="entry name" value="SEPTUM SITE-DETERMINING PROTEIN MIND HOMOLOG, CHLOROPLASTIC-RELATED"/>
    <property type="match status" value="1"/>
</dbReference>
<dbReference type="RefSeq" id="WP_188382964.1">
    <property type="nucleotide sequence ID" value="NZ_BMEY01000001.1"/>
</dbReference>
<organism evidence="3 4">
    <name type="scientific">Ornithinibacillus halotolerans</name>
    <dbReference type="NCBI Taxonomy" id="1274357"/>
    <lineage>
        <taxon>Bacteria</taxon>
        <taxon>Bacillati</taxon>
        <taxon>Bacillota</taxon>
        <taxon>Bacilli</taxon>
        <taxon>Bacillales</taxon>
        <taxon>Bacillaceae</taxon>
        <taxon>Ornithinibacillus</taxon>
    </lineage>
</organism>
<reference evidence="3" key="1">
    <citation type="journal article" date="2014" name="Int. J. Syst. Evol. Microbiol.">
        <title>Complete genome sequence of Corynebacterium casei LMG S-19264T (=DSM 44701T), isolated from a smear-ripened cheese.</title>
        <authorList>
            <consortium name="US DOE Joint Genome Institute (JGI-PGF)"/>
            <person name="Walter F."/>
            <person name="Albersmeier A."/>
            <person name="Kalinowski J."/>
            <person name="Ruckert C."/>
        </authorList>
    </citation>
    <scope>NUCLEOTIDE SEQUENCE</scope>
    <source>
        <strain evidence="3">CGMCC 1.12408</strain>
    </source>
</reference>
<dbReference type="GO" id="GO:0005829">
    <property type="term" value="C:cytosol"/>
    <property type="evidence" value="ECO:0007669"/>
    <property type="project" value="TreeGrafter"/>
</dbReference>
<reference evidence="3" key="2">
    <citation type="submission" date="2020-09" db="EMBL/GenBank/DDBJ databases">
        <authorList>
            <person name="Sun Q."/>
            <person name="Zhou Y."/>
        </authorList>
    </citation>
    <scope>NUCLEOTIDE SEQUENCE</scope>
    <source>
        <strain evidence="3">CGMCC 1.12408</strain>
    </source>
</reference>
<evidence type="ECO:0000313" key="4">
    <source>
        <dbReference type="Proteomes" id="UP000613512"/>
    </source>
</evidence>
<evidence type="ECO:0000256" key="1">
    <source>
        <dbReference type="ARBA" id="ARBA00022741"/>
    </source>
</evidence>
<proteinExistence type="predicted"/>
<keyword evidence="2" id="KW-0067">ATP-binding</keyword>
<protein>
    <submittedName>
        <fullName evidence="3">Flagellum site-determining protein YlxH</fullName>
    </submittedName>
</protein>
<dbReference type="PANTHER" id="PTHR43384:SF4">
    <property type="entry name" value="CELLULOSE BIOSYNTHESIS PROTEIN BCSQ-RELATED"/>
    <property type="match status" value="1"/>
</dbReference>
<keyword evidence="4" id="KW-1185">Reference proteome</keyword>
<dbReference type="GO" id="GO:0009898">
    <property type="term" value="C:cytoplasmic side of plasma membrane"/>
    <property type="evidence" value="ECO:0007669"/>
    <property type="project" value="TreeGrafter"/>
</dbReference>
<dbReference type="Gene3D" id="3.40.50.300">
    <property type="entry name" value="P-loop containing nucleotide triphosphate hydrolases"/>
    <property type="match status" value="1"/>
</dbReference>
<dbReference type="CDD" id="cd02038">
    <property type="entry name" value="FlhG-like"/>
    <property type="match status" value="1"/>
</dbReference>
<evidence type="ECO:0000256" key="2">
    <source>
        <dbReference type="ARBA" id="ARBA00022840"/>
    </source>
</evidence>
<dbReference type="Pfam" id="PF10609">
    <property type="entry name" value="ParA"/>
    <property type="match status" value="1"/>
</dbReference>
<comment type="caution">
    <text evidence="3">The sequence shown here is derived from an EMBL/GenBank/DDBJ whole genome shotgun (WGS) entry which is preliminary data.</text>
</comment>
<dbReference type="AlphaFoldDB" id="A0A916RNF4"/>
<dbReference type="InterPro" id="IPR027417">
    <property type="entry name" value="P-loop_NTPase"/>
</dbReference>
<dbReference type="InterPro" id="IPR033875">
    <property type="entry name" value="FlhG"/>
</dbReference>
<sequence length="288" mass="32389">MIHDQAAGLRRTLERNQKQAKAISFVSGKGGVGKSHIAVNFSLELCKQGQKVLLIDLDIGMGNIEILLGLHAKRTIVDMLNDELSVYDIIELGPNKLHYIAGGTGLTSLFSIDERKMNYFLQQFHIVAQEYDYIIFDMGAGASQSSIDFILASDECIVVTTPEPTAITDAYSMIKYIIRYEKTMPIYVVMNRTENIKKGLITINQFKKMISKFLHVEVKFLGVLPEDKAVSSAVIHQSPFSLERNKSPIARSIVQLTENYSNRHEGFNLKDTTTFVERLRGLINNKGR</sequence>
<name>A0A916RNF4_9BACI</name>
<dbReference type="EMBL" id="BMEY01000001">
    <property type="protein sequence ID" value="GGA62907.1"/>
    <property type="molecule type" value="Genomic_DNA"/>
</dbReference>